<protein>
    <submittedName>
        <fullName evidence="1">Uncharacterized protein</fullName>
    </submittedName>
</protein>
<dbReference type="Proteomes" id="UP001430700">
    <property type="component" value="Unassembled WGS sequence"/>
</dbReference>
<sequence length="88" mass="10174">MNTNNIISNANLEFNITLKLSESEARALEQLTVYGTDAFLKVFYQHLGKSTLGPQEKGLISLFETIRKELPKHFNKMDNVRQMWNSKK</sequence>
<evidence type="ECO:0000313" key="2">
    <source>
        <dbReference type="Proteomes" id="UP001430700"/>
    </source>
</evidence>
<evidence type="ECO:0000313" key="1">
    <source>
        <dbReference type="EMBL" id="MCC9016947.1"/>
    </source>
</evidence>
<proteinExistence type="predicted"/>
<comment type="caution">
    <text evidence="1">The sequence shown here is derived from an EMBL/GenBank/DDBJ whole genome shotgun (WGS) entry which is preliminary data.</text>
</comment>
<reference evidence="1" key="1">
    <citation type="submission" date="2021-11" db="EMBL/GenBank/DDBJ databases">
        <title>Description of novel Flavobacterium species.</title>
        <authorList>
            <person name="Saticioglu I.B."/>
            <person name="Ay H."/>
            <person name="Altun S."/>
            <person name="Duman M."/>
        </authorList>
    </citation>
    <scope>NUCLEOTIDE SEQUENCE</scope>
    <source>
        <strain evidence="1">F-126</strain>
    </source>
</reference>
<dbReference type="RefSeq" id="WP_229998741.1">
    <property type="nucleotide sequence ID" value="NZ_JAJJMN010000001.1"/>
</dbReference>
<organism evidence="1 2">
    <name type="scientific">Flavobacterium lipolyticum</name>
    <dbReference type="NCBI Taxonomy" id="2893754"/>
    <lineage>
        <taxon>Bacteria</taxon>
        <taxon>Pseudomonadati</taxon>
        <taxon>Bacteroidota</taxon>
        <taxon>Flavobacteriia</taxon>
        <taxon>Flavobacteriales</taxon>
        <taxon>Flavobacteriaceae</taxon>
        <taxon>Flavobacterium</taxon>
    </lineage>
</organism>
<gene>
    <name evidence="1" type="ORF">LNQ34_04085</name>
</gene>
<keyword evidence="2" id="KW-1185">Reference proteome</keyword>
<name>A0ABS8LWK2_9FLAO</name>
<dbReference type="EMBL" id="JAJJMN010000001">
    <property type="protein sequence ID" value="MCC9016947.1"/>
    <property type="molecule type" value="Genomic_DNA"/>
</dbReference>
<accession>A0ABS8LWK2</accession>